<dbReference type="CDD" id="cd19096">
    <property type="entry name" value="AKR_Fe-S_oxidoreductase"/>
    <property type="match status" value="1"/>
</dbReference>
<sequence length="407" mass="46204">MLYREVPKSGDKLSIQGFGAMRLPKKDGGINHEKATALIRHAIDNGVNYIDTAWTYHGEESEKLLGNALAEGYRERVRIATKMPHWLVSSRQDMDKFLELQLKRLRTDHIDYYLIHSLTASGWMEIKEKGVLEFLDTAKKDGRIKNAGFSFHDNIKVFKEIIDSYDWDICLIQYNYLDENHQAGTEGLKYAAEKDIGVIVMEPLRGGSLATNVPPEVEKNWEGADVKRTPAEWGLRWIWNHPEVTVVLSGMSDKSQLDENIRTASEAYPDSLAEDELDTVRRAAKKYKELATIPCTGCNYCMPCPAGVDIPGCFDLYNSSKIFGGTNDGGTQHRYLLYQMGILGERSSASLCVNCGKCKELCPQKIDIPEWMKEVEAQFEQPVVKFKASAMRLVLPVFRRVSFLKYR</sequence>
<accession>A0A4E0PWH5</accession>
<dbReference type="SUPFAM" id="SSF51430">
    <property type="entry name" value="NAD(P)-linked oxidoreductase"/>
    <property type="match status" value="1"/>
</dbReference>
<dbReference type="Gene3D" id="3.20.20.100">
    <property type="entry name" value="NADP-dependent oxidoreductase domain"/>
    <property type="match status" value="1"/>
</dbReference>
<keyword evidence="3" id="KW-1185">Reference proteome</keyword>
<gene>
    <name evidence="2" type="ORF">CUN85_05050</name>
</gene>
<dbReference type="AlphaFoldDB" id="A0A4E0PWH5"/>
<dbReference type="Proteomes" id="UP000297295">
    <property type="component" value="Unassembled WGS sequence"/>
</dbReference>
<evidence type="ECO:0000313" key="2">
    <source>
        <dbReference type="EMBL" id="TGC09731.1"/>
    </source>
</evidence>
<dbReference type="InterPro" id="IPR023210">
    <property type="entry name" value="NADP_OxRdtase_dom"/>
</dbReference>
<comment type="caution">
    <text evidence="2">The sequence shown here is derived from an EMBL/GenBank/DDBJ whole genome shotgun (WGS) entry which is preliminary data.</text>
</comment>
<dbReference type="InterPro" id="IPR017896">
    <property type="entry name" value="4Fe4S_Fe-S-bd"/>
</dbReference>
<reference evidence="2 3" key="1">
    <citation type="submission" date="2017-11" db="EMBL/GenBank/DDBJ databases">
        <title>Isolation and Characterization of Methanogenic Archaea from Saline Meromictic Lake at Siberia.</title>
        <authorList>
            <person name="Shen Y."/>
            <person name="Huang H.-H."/>
            <person name="Lai M.-C."/>
            <person name="Chen S.-C."/>
        </authorList>
    </citation>
    <scope>NUCLEOTIDE SEQUENCE [LARGE SCALE GENOMIC DNA]</scope>
    <source>
        <strain evidence="2 3">SY-01</strain>
    </source>
</reference>
<dbReference type="PROSITE" id="PS51379">
    <property type="entry name" value="4FE4S_FER_2"/>
    <property type="match status" value="1"/>
</dbReference>
<dbReference type="SUPFAM" id="SSF46548">
    <property type="entry name" value="alpha-helical ferredoxin"/>
    <property type="match status" value="1"/>
</dbReference>
<proteinExistence type="predicted"/>
<dbReference type="Pfam" id="PF13187">
    <property type="entry name" value="Fer4_9"/>
    <property type="match status" value="1"/>
</dbReference>
<dbReference type="EMBL" id="PGGK01000004">
    <property type="protein sequence ID" value="TGC09731.1"/>
    <property type="molecule type" value="Genomic_DNA"/>
</dbReference>
<evidence type="ECO:0000313" key="3">
    <source>
        <dbReference type="Proteomes" id="UP000297295"/>
    </source>
</evidence>
<organism evidence="2 3">
    <name type="scientific">Methanolobus halotolerans</name>
    <dbReference type="NCBI Taxonomy" id="2052935"/>
    <lineage>
        <taxon>Archaea</taxon>
        <taxon>Methanobacteriati</taxon>
        <taxon>Methanobacteriota</taxon>
        <taxon>Stenosarchaea group</taxon>
        <taxon>Methanomicrobia</taxon>
        <taxon>Methanosarcinales</taxon>
        <taxon>Methanosarcinaceae</taxon>
        <taxon>Methanolobus</taxon>
    </lineage>
</organism>
<protein>
    <submittedName>
        <fullName evidence="2">Aldo/keto reductase</fullName>
    </submittedName>
</protein>
<feature type="domain" description="4Fe-4S ferredoxin-type" evidence="1">
    <location>
        <begin position="343"/>
        <end position="374"/>
    </location>
</feature>
<dbReference type="PROSITE" id="PS00198">
    <property type="entry name" value="4FE4S_FER_1"/>
    <property type="match status" value="1"/>
</dbReference>
<dbReference type="InterPro" id="IPR036812">
    <property type="entry name" value="NAD(P)_OxRdtase_dom_sf"/>
</dbReference>
<dbReference type="PANTHER" id="PTHR43312:SF2">
    <property type="entry name" value="OXIDOREDUCTASE"/>
    <property type="match status" value="1"/>
</dbReference>
<dbReference type="InterPro" id="IPR053135">
    <property type="entry name" value="AKR2_Oxidoreductase"/>
</dbReference>
<dbReference type="OrthoDB" id="28487at2157"/>
<dbReference type="Pfam" id="PF00248">
    <property type="entry name" value="Aldo_ket_red"/>
    <property type="match status" value="1"/>
</dbReference>
<dbReference type="InterPro" id="IPR017900">
    <property type="entry name" value="4Fe4S_Fe_S_CS"/>
</dbReference>
<name>A0A4E0PWH5_9EURY</name>
<dbReference type="RefSeq" id="WP_135389372.1">
    <property type="nucleotide sequence ID" value="NZ_PGGK01000004.1"/>
</dbReference>
<dbReference type="GO" id="GO:0016491">
    <property type="term" value="F:oxidoreductase activity"/>
    <property type="evidence" value="ECO:0007669"/>
    <property type="project" value="UniProtKB-ARBA"/>
</dbReference>
<evidence type="ECO:0000259" key="1">
    <source>
        <dbReference type="PROSITE" id="PS51379"/>
    </source>
</evidence>
<dbReference type="PANTHER" id="PTHR43312">
    <property type="entry name" value="D-THREO-ALDOSE 1-DEHYDROGENASE"/>
    <property type="match status" value="1"/>
</dbReference>